<evidence type="ECO:0000313" key="1">
    <source>
        <dbReference type="EMBL" id="HAF0779850.1"/>
    </source>
</evidence>
<gene>
    <name evidence="1" type="ORF">G9W15_004969</name>
</gene>
<reference evidence="1" key="2">
    <citation type="submission" date="2018-07" db="EMBL/GenBank/DDBJ databases">
        <authorList>
            <consortium name="NCBI Pathogen Detection Project"/>
        </authorList>
    </citation>
    <scope>NUCLEOTIDE SEQUENCE</scope>
    <source>
        <strain evidence="1">DTU2016_1385_PRJproj1048_Salmonella_typhimurium_F 14_1528_1</strain>
    </source>
</reference>
<accession>A0A741IGM0</accession>
<protein>
    <submittedName>
        <fullName evidence="1">Uncharacterized protein</fullName>
    </submittedName>
</protein>
<dbReference type="EMBL" id="DAATZP010000045">
    <property type="protein sequence ID" value="HAF0779850.1"/>
    <property type="molecule type" value="Genomic_DNA"/>
</dbReference>
<organism evidence="1">
    <name type="scientific">Salmonella enterica</name>
    <name type="common">Salmonella choleraesuis</name>
    <dbReference type="NCBI Taxonomy" id="28901"/>
    <lineage>
        <taxon>Bacteria</taxon>
        <taxon>Pseudomonadati</taxon>
        <taxon>Pseudomonadota</taxon>
        <taxon>Gammaproteobacteria</taxon>
        <taxon>Enterobacterales</taxon>
        <taxon>Enterobacteriaceae</taxon>
        <taxon>Salmonella</taxon>
    </lineage>
</organism>
<dbReference type="AlphaFoldDB" id="A0A741IGM0"/>
<comment type="caution">
    <text evidence="1">The sequence shown here is derived from an EMBL/GenBank/DDBJ whole genome shotgun (WGS) entry which is preliminary data.</text>
</comment>
<reference evidence="1" key="1">
    <citation type="journal article" date="2018" name="Genome Biol.">
        <title>SKESA: strategic k-mer extension for scrupulous assemblies.</title>
        <authorList>
            <person name="Souvorov A."/>
            <person name="Agarwala R."/>
            <person name="Lipman D.J."/>
        </authorList>
    </citation>
    <scope>NUCLEOTIDE SEQUENCE</scope>
    <source>
        <strain evidence="1">DTU2016_1385_PRJproj1048_Salmonella_typhimurium_F 14_1528_1</strain>
    </source>
</reference>
<proteinExistence type="predicted"/>
<name>A0A741IGM0_SALER</name>
<sequence>MVNTEYFNCGPLLYISVVCPRGEALLLTSPVRKLRNRIAHHEPILNRNLEDDFATIKRIIAYRCQHSLEWMLKKQVLLPLLTLKPL</sequence>